<keyword evidence="8" id="KW-1185">Reference proteome</keyword>
<dbReference type="GO" id="GO:0005654">
    <property type="term" value="C:nucleoplasm"/>
    <property type="evidence" value="ECO:0007669"/>
    <property type="project" value="UniProtKB-ARBA"/>
</dbReference>
<protein>
    <recommendedName>
        <fullName evidence="6">DNA-directed RNA polymerase III subunit RPC6</fullName>
        <shortName evidence="6">RNA polymerase III subunit C6</shortName>
    </recommendedName>
</protein>
<sequence>MDSTPSVEDSRRLHSQMLLSPSSTLFTSSELLVLLKLEPSENEKLMGLVQSLINQNLVKLVKQGSELKFQAIDVSEAVKRSNMTQDEAILYSYIEASGREGIWTKTLKAKTNLHQSIVLRSLKSLESQRFIKVVKSVKFPTRKIYMLYHLMPSIEVTGGPWFTDGELDSEFVESLLTIVWRFVASKTFPQVFSNAFDLRNNKLYTANYKNYCTLEEILDFIINSQVTSEELIENDIRSLAQVLVYDDKLEKINVDCYRATMQSVVDLKEERLTEDFCLFDYLGNANAAGGNELDDIVYFDERVL</sequence>
<evidence type="ECO:0000256" key="6">
    <source>
        <dbReference type="PIRNR" id="PIRNR028763"/>
    </source>
</evidence>
<dbReference type="InterPro" id="IPR016049">
    <property type="entry name" value="RNA_pol_Rpc34-like"/>
</dbReference>
<keyword evidence="4 6" id="KW-0804">Transcription</keyword>
<dbReference type="FunFam" id="1.10.10.10:FF:000116">
    <property type="entry name" value="DNA-directed RNA polymerase III subunit RPC6"/>
    <property type="match status" value="1"/>
</dbReference>
<dbReference type="EMBL" id="JAEUBG010000631">
    <property type="protein sequence ID" value="KAH3687761.1"/>
    <property type="molecule type" value="Genomic_DNA"/>
</dbReference>
<evidence type="ECO:0000256" key="5">
    <source>
        <dbReference type="ARBA" id="ARBA00023242"/>
    </source>
</evidence>
<dbReference type="GO" id="GO:0005666">
    <property type="term" value="C:RNA polymerase III complex"/>
    <property type="evidence" value="ECO:0007669"/>
    <property type="project" value="UniProtKB-UniRule"/>
</dbReference>
<dbReference type="Gene3D" id="1.10.10.10">
    <property type="entry name" value="Winged helix-like DNA-binding domain superfamily/Winged helix DNA-binding domain"/>
    <property type="match status" value="1"/>
</dbReference>
<dbReference type="Proteomes" id="UP000774326">
    <property type="component" value="Unassembled WGS sequence"/>
</dbReference>
<dbReference type="GO" id="GO:0005737">
    <property type="term" value="C:cytoplasm"/>
    <property type="evidence" value="ECO:0007669"/>
    <property type="project" value="UniProtKB-ARBA"/>
</dbReference>
<evidence type="ECO:0000313" key="8">
    <source>
        <dbReference type="Proteomes" id="UP000774326"/>
    </source>
</evidence>
<accession>A0A9P8QC36</accession>
<comment type="subcellular location">
    <subcellularLocation>
        <location evidence="1 6">Nucleus</location>
    </subcellularLocation>
</comment>
<proteinExistence type="inferred from homology"/>
<comment type="caution">
    <text evidence="7">The sequence shown here is derived from an EMBL/GenBank/DDBJ whole genome shotgun (WGS) entry which is preliminary data.</text>
</comment>
<reference evidence="7" key="2">
    <citation type="submission" date="2021-01" db="EMBL/GenBank/DDBJ databases">
        <authorList>
            <person name="Schikora-Tamarit M.A."/>
        </authorList>
    </citation>
    <scope>NUCLEOTIDE SEQUENCE</scope>
    <source>
        <strain evidence="7">CBS2887</strain>
    </source>
</reference>
<comment type="function">
    <text evidence="6">DNA-dependent RNA polymerase catalyzes the transcription of DNA into RNA using the four ribonucleoside triphosphates as substrates. Specific peripheric component of RNA polymerase III which synthesizes small RNAs, such as 5S rRNA and tRNAs.</text>
</comment>
<evidence type="ECO:0000256" key="1">
    <source>
        <dbReference type="ARBA" id="ARBA00004123"/>
    </source>
</evidence>
<dbReference type="InterPro" id="IPR036390">
    <property type="entry name" value="WH_DNA-bd_sf"/>
</dbReference>
<evidence type="ECO:0000256" key="2">
    <source>
        <dbReference type="ARBA" id="ARBA00011038"/>
    </source>
</evidence>
<reference evidence="7" key="1">
    <citation type="journal article" date="2021" name="Open Biol.">
        <title>Shared evolutionary footprints suggest mitochondrial oxidative damage underlies multiple complex I losses in fungi.</title>
        <authorList>
            <person name="Schikora-Tamarit M.A."/>
            <person name="Marcet-Houben M."/>
            <person name="Nosek J."/>
            <person name="Gabaldon T."/>
        </authorList>
    </citation>
    <scope>NUCLEOTIDE SEQUENCE</scope>
    <source>
        <strain evidence="7">CBS2887</strain>
    </source>
</reference>
<dbReference type="InterPro" id="IPR007832">
    <property type="entry name" value="RNA_pol_Rpc34"/>
</dbReference>
<dbReference type="AlphaFoldDB" id="A0A9P8QC36"/>
<organism evidence="7 8">
    <name type="scientific">Wickerhamomyces pijperi</name>
    <name type="common">Yeast</name>
    <name type="synonym">Pichia pijperi</name>
    <dbReference type="NCBI Taxonomy" id="599730"/>
    <lineage>
        <taxon>Eukaryota</taxon>
        <taxon>Fungi</taxon>
        <taxon>Dikarya</taxon>
        <taxon>Ascomycota</taxon>
        <taxon>Saccharomycotina</taxon>
        <taxon>Saccharomycetes</taxon>
        <taxon>Phaffomycetales</taxon>
        <taxon>Wickerhamomycetaceae</taxon>
        <taxon>Wickerhamomyces</taxon>
    </lineage>
</organism>
<dbReference type="Pfam" id="PF05158">
    <property type="entry name" value="RNA_pol_Rpc34"/>
    <property type="match status" value="1"/>
</dbReference>
<dbReference type="InterPro" id="IPR036388">
    <property type="entry name" value="WH-like_DNA-bd_sf"/>
</dbReference>
<gene>
    <name evidence="7" type="ORF">WICPIJ_001258</name>
</gene>
<dbReference type="SUPFAM" id="SSF46785">
    <property type="entry name" value="Winged helix' DNA-binding domain"/>
    <property type="match status" value="1"/>
</dbReference>
<evidence type="ECO:0000256" key="3">
    <source>
        <dbReference type="ARBA" id="ARBA00022478"/>
    </source>
</evidence>
<dbReference type="PIRSF" id="PIRSF028763">
    <property type="entry name" value="RNA_pol_Rpc34"/>
    <property type="match status" value="1"/>
</dbReference>
<name>A0A9P8QC36_WICPI</name>
<dbReference type="GO" id="GO:0006383">
    <property type="term" value="P:transcription by RNA polymerase III"/>
    <property type="evidence" value="ECO:0007669"/>
    <property type="project" value="UniProtKB-UniRule"/>
</dbReference>
<dbReference type="PANTHER" id="PTHR12780">
    <property type="entry name" value="RNA POLYMERASE III DNA DIRECTED , 39KD SUBUNIT-RELATED"/>
    <property type="match status" value="1"/>
</dbReference>
<keyword evidence="3 6" id="KW-0240">DNA-directed RNA polymerase</keyword>
<evidence type="ECO:0000256" key="4">
    <source>
        <dbReference type="ARBA" id="ARBA00023163"/>
    </source>
</evidence>
<comment type="similarity">
    <text evidence="2 6">Belongs to the eukaryotic RPC34/RPC39 RNA polymerase subunit family.</text>
</comment>
<evidence type="ECO:0000313" key="7">
    <source>
        <dbReference type="EMBL" id="KAH3687761.1"/>
    </source>
</evidence>
<keyword evidence="5 6" id="KW-0539">Nucleus</keyword>
<dbReference type="OrthoDB" id="613763at2759"/>